<feature type="region of interest" description="Disordered" evidence="1">
    <location>
        <begin position="185"/>
        <end position="204"/>
    </location>
</feature>
<protein>
    <recommendedName>
        <fullName evidence="4">Transcriptional regulator</fullName>
    </recommendedName>
</protein>
<evidence type="ECO:0000313" key="2">
    <source>
        <dbReference type="EMBL" id="CAL1711806.1"/>
    </source>
</evidence>
<sequence>MYLRAVHAEYDIPTLRAFIRNNPLGIFTTAIESSSYPFIQSSHIPWLLDVQDETSDTELGTLRGHMARANPQAKAIIESLTREGAEGSHQGNNDTRGTRRTPNKLEKDVMVLFNAPVHHYVTPKFYKETKPSTGKVVPTWDYAAVQVYGKATIYFDHTSADAPTTSAYLMRQVSDLSQYSETQIMGYDNDSDNDNDKEKEKEKAWQVSDAPSSYVELLLKAIIGVEIEIVSMAGKFKMNQESTRADREGVIEGFLKMGSEDAVRMAEFVKARGELADSRKKVA</sequence>
<organism evidence="2 3">
    <name type="scientific">Somion occarium</name>
    <dbReference type="NCBI Taxonomy" id="3059160"/>
    <lineage>
        <taxon>Eukaryota</taxon>
        <taxon>Fungi</taxon>
        <taxon>Dikarya</taxon>
        <taxon>Basidiomycota</taxon>
        <taxon>Agaricomycotina</taxon>
        <taxon>Agaricomycetes</taxon>
        <taxon>Polyporales</taxon>
        <taxon>Cerrenaceae</taxon>
        <taxon>Somion</taxon>
    </lineage>
</organism>
<dbReference type="Pfam" id="PF04299">
    <property type="entry name" value="FMN_bind_2"/>
    <property type="match status" value="1"/>
</dbReference>
<evidence type="ECO:0000256" key="1">
    <source>
        <dbReference type="SAM" id="MobiDB-lite"/>
    </source>
</evidence>
<gene>
    <name evidence="2" type="ORF">GFSPODELE1_LOCUS8508</name>
</gene>
<name>A0ABP1DVG8_9APHY</name>
<proteinExistence type="predicted"/>
<evidence type="ECO:0000313" key="3">
    <source>
        <dbReference type="Proteomes" id="UP001497453"/>
    </source>
</evidence>
<dbReference type="SUPFAM" id="SSF50475">
    <property type="entry name" value="FMN-binding split barrel"/>
    <property type="match status" value="1"/>
</dbReference>
<feature type="compositionally biased region" description="Basic and acidic residues" evidence="1">
    <location>
        <begin position="194"/>
        <end position="204"/>
    </location>
</feature>
<evidence type="ECO:0008006" key="4">
    <source>
        <dbReference type="Google" id="ProtNLM"/>
    </source>
</evidence>
<accession>A0ABP1DVG8</accession>
<reference evidence="3" key="1">
    <citation type="submission" date="2024-04" db="EMBL/GenBank/DDBJ databases">
        <authorList>
            <person name="Shaw F."/>
            <person name="Minotto A."/>
        </authorList>
    </citation>
    <scope>NUCLEOTIDE SEQUENCE [LARGE SCALE GENOMIC DNA]</scope>
</reference>
<keyword evidence="3" id="KW-1185">Reference proteome</keyword>
<dbReference type="InterPro" id="IPR007396">
    <property type="entry name" value="TR_PAI2-type"/>
</dbReference>
<dbReference type="PANTHER" id="PTHR35802:SF1">
    <property type="entry name" value="PROTEASE SYNTHASE AND SPORULATION PROTEIN PAI 2"/>
    <property type="match status" value="1"/>
</dbReference>
<dbReference type="Proteomes" id="UP001497453">
    <property type="component" value="Chromosome 6"/>
</dbReference>
<dbReference type="InterPro" id="IPR012349">
    <property type="entry name" value="Split_barrel_FMN-bd"/>
</dbReference>
<dbReference type="PANTHER" id="PTHR35802">
    <property type="entry name" value="PROTEASE SYNTHASE AND SPORULATION PROTEIN PAI 2"/>
    <property type="match status" value="1"/>
</dbReference>
<dbReference type="Gene3D" id="2.30.110.10">
    <property type="entry name" value="Electron Transport, Fmn-binding Protein, Chain A"/>
    <property type="match status" value="1"/>
</dbReference>
<feature type="region of interest" description="Disordered" evidence="1">
    <location>
        <begin position="81"/>
        <end position="103"/>
    </location>
</feature>
<dbReference type="EMBL" id="OZ037949">
    <property type="protein sequence ID" value="CAL1711806.1"/>
    <property type="molecule type" value="Genomic_DNA"/>
</dbReference>